<organism evidence="7 8">
    <name type="scientific">Pedobacter ginsengisoli</name>
    <dbReference type="NCBI Taxonomy" id="363852"/>
    <lineage>
        <taxon>Bacteria</taxon>
        <taxon>Pseudomonadati</taxon>
        <taxon>Bacteroidota</taxon>
        <taxon>Sphingobacteriia</taxon>
        <taxon>Sphingobacteriales</taxon>
        <taxon>Sphingobacteriaceae</taxon>
        <taxon>Pedobacter</taxon>
    </lineage>
</organism>
<reference evidence="7 8" key="1">
    <citation type="submission" date="2017-10" db="EMBL/GenBank/DDBJ databases">
        <title>Whole genome of Pedobacter ginsengisoli T01R-27 isolated from tomato rhizosphere.</title>
        <authorList>
            <person name="Weon H.-Y."/>
            <person name="Lee S.A."/>
            <person name="Sang M.K."/>
            <person name="Song J."/>
        </authorList>
    </citation>
    <scope>NUCLEOTIDE SEQUENCE [LARGE SCALE GENOMIC DNA]</scope>
    <source>
        <strain evidence="7 8">T01R-27</strain>
    </source>
</reference>
<proteinExistence type="inferred from homology"/>
<keyword evidence="4" id="KW-0804">Transcription</keyword>
<evidence type="ECO:0000256" key="1">
    <source>
        <dbReference type="ARBA" id="ARBA00010641"/>
    </source>
</evidence>
<dbReference type="KEGG" id="pgs:CPT03_03450"/>
<dbReference type="Gene3D" id="1.10.1740.10">
    <property type="match status" value="1"/>
</dbReference>
<sequence length="198" mass="22957">MCVNSWDIKFRNLKFTFIKPNHTMQPIAIQSSSAFSGQLTKEISSLRKFARQFTSDHQTINDLVQDTLIKALRYYQQFQNGTSLKAWLFVIMRNTYRNNYKKNLLKQATFNFIEEISGSALQRASSQNMGESRFIQQDISQAMKKLSQKLYLPIKLFSLGYKYCEIASQTGVPIGTVKTRIHLGRIQLKQLLSDYNYA</sequence>
<keyword evidence="2" id="KW-0805">Transcription regulation</keyword>
<dbReference type="GO" id="GO:0003677">
    <property type="term" value="F:DNA binding"/>
    <property type="evidence" value="ECO:0007669"/>
    <property type="project" value="InterPro"/>
</dbReference>
<dbReference type="GO" id="GO:0016987">
    <property type="term" value="F:sigma factor activity"/>
    <property type="evidence" value="ECO:0007669"/>
    <property type="project" value="UniProtKB-KW"/>
</dbReference>
<dbReference type="InterPro" id="IPR007627">
    <property type="entry name" value="RNA_pol_sigma70_r2"/>
</dbReference>
<dbReference type="GO" id="GO:0006352">
    <property type="term" value="P:DNA-templated transcription initiation"/>
    <property type="evidence" value="ECO:0007669"/>
    <property type="project" value="InterPro"/>
</dbReference>
<evidence type="ECO:0000259" key="5">
    <source>
        <dbReference type="Pfam" id="PF04542"/>
    </source>
</evidence>
<dbReference type="InterPro" id="IPR039425">
    <property type="entry name" value="RNA_pol_sigma-70-like"/>
</dbReference>
<dbReference type="SUPFAM" id="SSF88659">
    <property type="entry name" value="Sigma3 and sigma4 domains of RNA polymerase sigma factors"/>
    <property type="match status" value="1"/>
</dbReference>
<dbReference type="InterPro" id="IPR014284">
    <property type="entry name" value="RNA_pol_sigma-70_dom"/>
</dbReference>
<evidence type="ECO:0000256" key="3">
    <source>
        <dbReference type="ARBA" id="ARBA00023082"/>
    </source>
</evidence>
<evidence type="ECO:0000256" key="2">
    <source>
        <dbReference type="ARBA" id="ARBA00023015"/>
    </source>
</evidence>
<dbReference type="SUPFAM" id="SSF88946">
    <property type="entry name" value="Sigma2 domain of RNA polymerase sigma factors"/>
    <property type="match status" value="1"/>
</dbReference>
<dbReference type="InterPro" id="IPR036388">
    <property type="entry name" value="WH-like_DNA-bd_sf"/>
</dbReference>
<feature type="domain" description="RNA polymerase sigma-70 region 2" evidence="5">
    <location>
        <begin position="45"/>
        <end position="103"/>
    </location>
</feature>
<evidence type="ECO:0000313" key="8">
    <source>
        <dbReference type="Proteomes" id="UP000223749"/>
    </source>
</evidence>
<gene>
    <name evidence="7" type="ORF">CPT03_03450</name>
</gene>
<dbReference type="InterPro" id="IPR013324">
    <property type="entry name" value="RNA_pol_sigma_r3/r4-like"/>
</dbReference>
<dbReference type="PANTHER" id="PTHR43133">
    <property type="entry name" value="RNA POLYMERASE ECF-TYPE SIGMA FACTO"/>
    <property type="match status" value="1"/>
</dbReference>
<evidence type="ECO:0000313" key="7">
    <source>
        <dbReference type="EMBL" id="ATP55586.1"/>
    </source>
</evidence>
<dbReference type="Proteomes" id="UP000223749">
    <property type="component" value="Chromosome"/>
</dbReference>
<keyword evidence="3" id="KW-0731">Sigma factor</keyword>
<dbReference type="InterPro" id="IPR013325">
    <property type="entry name" value="RNA_pol_sigma_r2"/>
</dbReference>
<keyword evidence="8" id="KW-1185">Reference proteome</keyword>
<dbReference type="Pfam" id="PF04542">
    <property type="entry name" value="Sigma70_r2"/>
    <property type="match status" value="1"/>
</dbReference>
<dbReference type="InterPro" id="IPR013249">
    <property type="entry name" value="RNA_pol_sigma70_r4_t2"/>
</dbReference>
<dbReference type="NCBIfam" id="TIGR02937">
    <property type="entry name" value="sigma70-ECF"/>
    <property type="match status" value="1"/>
</dbReference>
<feature type="domain" description="RNA polymerase sigma factor 70 region 4 type 2" evidence="6">
    <location>
        <begin position="138"/>
        <end position="188"/>
    </location>
</feature>
<dbReference type="AlphaFoldDB" id="A0A2D1U1U7"/>
<dbReference type="Gene3D" id="1.10.10.10">
    <property type="entry name" value="Winged helix-like DNA-binding domain superfamily/Winged helix DNA-binding domain"/>
    <property type="match status" value="1"/>
</dbReference>
<protein>
    <submittedName>
        <fullName evidence="7">RNA polymerase subunit sigma</fullName>
    </submittedName>
</protein>
<evidence type="ECO:0000259" key="6">
    <source>
        <dbReference type="Pfam" id="PF08281"/>
    </source>
</evidence>
<accession>A0A2D1U1U7</accession>
<dbReference type="EMBL" id="CP024091">
    <property type="protein sequence ID" value="ATP55586.1"/>
    <property type="molecule type" value="Genomic_DNA"/>
</dbReference>
<dbReference type="Pfam" id="PF08281">
    <property type="entry name" value="Sigma70_r4_2"/>
    <property type="match status" value="1"/>
</dbReference>
<name>A0A2D1U1U7_9SPHI</name>
<dbReference type="PANTHER" id="PTHR43133:SF59">
    <property type="entry name" value="ECF RNA POLYMERASE SIGMA FACTOR SIGR"/>
    <property type="match status" value="1"/>
</dbReference>
<evidence type="ECO:0000256" key="4">
    <source>
        <dbReference type="ARBA" id="ARBA00023163"/>
    </source>
</evidence>
<comment type="similarity">
    <text evidence="1">Belongs to the sigma-70 factor family. ECF subfamily.</text>
</comment>